<dbReference type="InterPro" id="IPR036627">
    <property type="entry name" value="CobW-likC_sf"/>
</dbReference>
<dbReference type="PANTHER" id="PTHR13748">
    <property type="entry name" value="COBW-RELATED"/>
    <property type="match status" value="1"/>
</dbReference>
<dbReference type="InterPro" id="IPR011629">
    <property type="entry name" value="CobW-like_C"/>
</dbReference>
<dbReference type="Proteomes" id="UP000229681">
    <property type="component" value="Unassembled WGS sequence"/>
</dbReference>
<reference evidence="7 8" key="1">
    <citation type="submission" date="2017-11" db="EMBL/GenBank/DDBJ databases">
        <title>Evolution of Phototrophy in the Chloroflexi Phylum Driven by Horizontal Gene Transfer.</title>
        <authorList>
            <person name="Ward L.M."/>
            <person name="Hemp J."/>
            <person name="Shih P.M."/>
            <person name="Mcglynn S.E."/>
            <person name="Fischer W."/>
        </authorList>
    </citation>
    <scope>NUCLEOTIDE SEQUENCE [LARGE SCALE GENOMIC DNA]</scope>
    <source>
        <strain evidence="7">JP3_13</strain>
    </source>
</reference>
<dbReference type="SUPFAM" id="SSF52540">
    <property type="entry name" value="P-loop containing nucleoside triphosphate hydrolases"/>
    <property type="match status" value="1"/>
</dbReference>
<evidence type="ECO:0000256" key="2">
    <source>
        <dbReference type="ARBA" id="ARBA00022801"/>
    </source>
</evidence>
<dbReference type="EMBL" id="PGTM01000045">
    <property type="protein sequence ID" value="PJF36563.1"/>
    <property type="molecule type" value="Genomic_DNA"/>
</dbReference>
<dbReference type="GO" id="GO:0016787">
    <property type="term" value="F:hydrolase activity"/>
    <property type="evidence" value="ECO:0007669"/>
    <property type="project" value="UniProtKB-KW"/>
</dbReference>
<dbReference type="CDD" id="cd03112">
    <property type="entry name" value="CobW-like"/>
    <property type="match status" value="1"/>
</dbReference>
<evidence type="ECO:0000256" key="1">
    <source>
        <dbReference type="ARBA" id="ARBA00022741"/>
    </source>
</evidence>
<evidence type="ECO:0000256" key="3">
    <source>
        <dbReference type="ARBA" id="ARBA00023186"/>
    </source>
</evidence>
<evidence type="ECO:0000256" key="4">
    <source>
        <dbReference type="ARBA" id="ARBA00034320"/>
    </source>
</evidence>
<dbReference type="SUPFAM" id="SSF90002">
    <property type="entry name" value="Hypothetical protein YjiA, C-terminal domain"/>
    <property type="match status" value="1"/>
</dbReference>
<comment type="catalytic activity">
    <reaction evidence="5">
        <text>GTP + H2O = GDP + phosphate + H(+)</text>
        <dbReference type="Rhea" id="RHEA:19669"/>
        <dbReference type="ChEBI" id="CHEBI:15377"/>
        <dbReference type="ChEBI" id="CHEBI:15378"/>
        <dbReference type="ChEBI" id="CHEBI:37565"/>
        <dbReference type="ChEBI" id="CHEBI:43474"/>
        <dbReference type="ChEBI" id="CHEBI:58189"/>
    </reaction>
    <physiologicalReaction direction="left-to-right" evidence="5">
        <dbReference type="Rhea" id="RHEA:19670"/>
    </physiologicalReaction>
</comment>
<accession>A0A2M8PG89</accession>
<keyword evidence="1" id="KW-0547">Nucleotide-binding</keyword>
<comment type="caution">
    <text evidence="7">The sequence shown here is derived from an EMBL/GenBank/DDBJ whole genome shotgun (WGS) entry which is preliminary data.</text>
</comment>
<dbReference type="SMART" id="SM00833">
    <property type="entry name" value="CobW_C"/>
    <property type="match status" value="1"/>
</dbReference>
<gene>
    <name evidence="7" type="ORF">CUN49_04780</name>
</gene>
<proteinExistence type="inferred from homology"/>
<dbReference type="GO" id="GO:0000166">
    <property type="term" value="F:nucleotide binding"/>
    <property type="evidence" value="ECO:0007669"/>
    <property type="project" value="UniProtKB-KW"/>
</dbReference>
<dbReference type="AlphaFoldDB" id="A0A2M8PG89"/>
<feature type="domain" description="CobW C-terminal" evidence="6">
    <location>
        <begin position="235"/>
        <end position="327"/>
    </location>
</feature>
<dbReference type="InterPro" id="IPR051316">
    <property type="entry name" value="Zinc-reg_GTPase_activator"/>
</dbReference>
<evidence type="ECO:0000313" key="8">
    <source>
        <dbReference type="Proteomes" id="UP000229681"/>
    </source>
</evidence>
<name>A0A2M8PG89_9CHLR</name>
<dbReference type="Pfam" id="PF02492">
    <property type="entry name" value="cobW"/>
    <property type="match status" value="1"/>
</dbReference>
<dbReference type="InterPro" id="IPR027417">
    <property type="entry name" value="P-loop_NTPase"/>
</dbReference>
<sequence>MPAKPSAPIPLTILSGFLGAGKTTLLNHLINSDHGLRIAVLVNDFGAINIDAQLIVGVPTAEQINLANGCVCCTIRGDLLRAALQLVERADPPDYIVIEPSGVSDPVSVAQTFQLPELRDRIRLDAIVAVVDAEQFGQLEGANAYMAYEQLTVADLIVINKIDLVTPEQIAALKRKWLYPTARVIETSFGRVPIDLLLDTGRFDPAKLLTRPTREVHVHERSGADHPHHDHSLTFSAYSWQCAAPLSLKALKRALRQLPNTFYRAKGLLYLADDPTRRGVLQIVGTRITLTMDDSWHGAEPRTQIVGIGAPNSFDAAALDALWESCRADRQPASIAEQILSGALTWLRHKR</sequence>
<dbReference type="InterPro" id="IPR003495">
    <property type="entry name" value="CobW/HypB/UreG_nucleotide-bd"/>
</dbReference>
<evidence type="ECO:0000256" key="5">
    <source>
        <dbReference type="ARBA" id="ARBA00049117"/>
    </source>
</evidence>
<organism evidence="7 8">
    <name type="scientific">Candidatus Thermofonsia Clade 1 bacterium</name>
    <dbReference type="NCBI Taxonomy" id="2364210"/>
    <lineage>
        <taxon>Bacteria</taxon>
        <taxon>Bacillati</taxon>
        <taxon>Chloroflexota</taxon>
        <taxon>Candidatus Thermofontia</taxon>
        <taxon>Candidatus Thermofonsia Clade 1</taxon>
    </lineage>
</organism>
<keyword evidence="3" id="KW-0143">Chaperone</keyword>
<dbReference type="Gene3D" id="3.40.50.300">
    <property type="entry name" value="P-loop containing nucleotide triphosphate hydrolases"/>
    <property type="match status" value="1"/>
</dbReference>
<dbReference type="Pfam" id="PF07683">
    <property type="entry name" value="CobW_C"/>
    <property type="match status" value="1"/>
</dbReference>
<protein>
    <submittedName>
        <fullName evidence="7">GTP-binding protein</fullName>
    </submittedName>
</protein>
<keyword evidence="2" id="KW-0378">Hydrolase</keyword>
<comment type="similarity">
    <text evidence="4">Belongs to the SIMIBI class G3E GTPase family. ZNG1 subfamily.</text>
</comment>
<evidence type="ECO:0000259" key="6">
    <source>
        <dbReference type="SMART" id="SM00833"/>
    </source>
</evidence>
<dbReference type="Gene3D" id="3.30.1220.10">
    <property type="entry name" value="CobW-like, C-terminal domain"/>
    <property type="match status" value="1"/>
</dbReference>
<evidence type="ECO:0000313" key="7">
    <source>
        <dbReference type="EMBL" id="PJF36563.1"/>
    </source>
</evidence>